<feature type="compositionally biased region" description="Acidic residues" evidence="1">
    <location>
        <begin position="227"/>
        <end position="243"/>
    </location>
</feature>
<feature type="region of interest" description="Disordered" evidence="1">
    <location>
        <begin position="193"/>
        <end position="264"/>
    </location>
</feature>
<feature type="region of interest" description="Disordered" evidence="1">
    <location>
        <begin position="277"/>
        <end position="307"/>
    </location>
</feature>
<protein>
    <submittedName>
        <fullName evidence="2">Uncharacterized protein</fullName>
    </submittedName>
</protein>
<evidence type="ECO:0000256" key="1">
    <source>
        <dbReference type="SAM" id="MobiDB-lite"/>
    </source>
</evidence>
<sequence length="738" mass="83884">MKDNGEKRKARSCSSSEPTQTKRVRNSSTNTPDPSKSSRYLRAKSVFRPEDPYIPRQGSEATPILPTAGDWKFRLKVLCSDSPSDDILKEAIQGLVMICFPEKVLDELGIDVVQTHMEQSGATEHNIARMRGIFQAEMIHRVAWMLSEYLDTVDKIEVAVLSVLTASNQLHSEKYDDGILSEIIGVFQRFRDQTSANGERNPNAPNQTRKDSLGEESSEKASSQENSFDEDSSDEDSSDEDSSQNDTVTDATKVTDKPEGLSNDTIVVKHENTGYQNRVGFSTHDTDIGEPKESNSVVTTTRRRTQPPFTKEKKVNVMTSTRRWDVDPARITLNDIPAHFKRRTDLYAYHAYPIIKRDLGPDVPDVAVLAKIEENLKTMAKDEKMKWGDSLEKLRNGDLSILDRDKTVLSTREIRDHSFILNPNYTGRKENKIDRITSRGEVISASTRITNEHELGAATLPRTNTNVHEPNLSDTRHLSDKLPTGPVRNGRNRGAKEVHMSTTTNSNQWPRDSYRLPDNTPIVNLLLGGIEFDYSERNQIARMLTEKLSQRISSRSIQSPQFNGTTVIMMMSSLRHLIVTASPQNYFRSLKFRRQLEQALIPWVMAELSSFRELTSKPFIFSHMMPFTTPVLDFVCLGYMNITDENSKDSMIYVTTCLKERGIQSNFRSPLSKYPLNHLLGNILYQNKSNVGEKRARLEQILRTVAFYNRTKIPELYGSVLVNSWEAMTGMKWNENRV</sequence>
<comment type="caution">
    <text evidence="2">The sequence shown here is derived from an EMBL/GenBank/DDBJ whole genome shotgun (WGS) entry which is preliminary data.</text>
</comment>
<name>A0A9P9E4U6_9PLEO</name>
<accession>A0A9P9E4U6</accession>
<feature type="region of interest" description="Disordered" evidence="1">
    <location>
        <begin position="463"/>
        <end position="513"/>
    </location>
</feature>
<proteinExistence type="predicted"/>
<dbReference type="AlphaFoldDB" id="A0A9P9E4U6"/>
<evidence type="ECO:0000313" key="2">
    <source>
        <dbReference type="EMBL" id="KAH7132444.1"/>
    </source>
</evidence>
<dbReference type="OrthoDB" id="3799856at2759"/>
<feature type="compositionally biased region" description="Polar residues" evidence="1">
    <location>
        <begin position="193"/>
        <end position="207"/>
    </location>
</feature>
<dbReference type="EMBL" id="JAGMWT010000003">
    <property type="protein sequence ID" value="KAH7132444.1"/>
    <property type="molecule type" value="Genomic_DNA"/>
</dbReference>
<dbReference type="Proteomes" id="UP000700596">
    <property type="component" value="Unassembled WGS sequence"/>
</dbReference>
<gene>
    <name evidence="2" type="ORF">B0J11DRAFT_600993</name>
</gene>
<feature type="compositionally biased region" description="Basic and acidic residues" evidence="1">
    <location>
        <begin position="284"/>
        <end position="293"/>
    </location>
</feature>
<feature type="region of interest" description="Disordered" evidence="1">
    <location>
        <begin position="1"/>
        <end position="42"/>
    </location>
</feature>
<feature type="compositionally biased region" description="Polar residues" evidence="1">
    <location>
        <begin position="12"/>
        <end position="38"/>
    </location>
</feature>
<evidence type="ECO:0000313" key="3">
    <source>
        <dbReference type="Proteomes" id="UP000700596"/>
    </source>
</evidence>
<organism evidence="2 3">
    <name type="scientific">Dendryphion nanum</name>
    <dbReference type="NCBI Taxonomy" id="256645"/>
    <lineage>
        <taxon>Eukaryota</taxon>
        <taxon>Fungi</taxon>
        <taxon>Dikarya</taxon>
        <taxon>Ascomycota</taxon>
        <taxon>Pezizomycotina</taxon>
        <taxon>Dothideomycetes</taxon>
        <taxon>Pleosporomycetidae</taxon>
        <taxon>Pleosporales</taxon>
        <taxon>Torulaceae</taxon>
        <taxon>Dendryphion</taxon>
    </lineage>
</organism>
<feature type="compositionally biased region" description="Basic and acidic residues" evidence="1">
    <location>
        <begin position="208"/>
        <end position="219"/>
    </location>
</feature>
<reference evidence="2" key="1">
    <citation type="journal article" date="2021" name="Nat. Commun.">
        <title>Genetic determinants of endophytism in the Arabidopsis root mycobiome.</title>
        <authorList>
            <person name="Mesny F."/>
            <person name="Miyauchi S."/>
            <person name="Thiergart T."/>
            <person name="Pickel B."/>
            <person name="Atanasova L."/>
            <person name="Karlsson M."/>
            <person name="Huettel B."/>
            <person name="Barry K.W."/>
            <person name="Haridas S."/>
            <person name="Chen C."/>
            <person name="Bauer D."/>
            <person name="Andreopoulos W."/>
            <person name="Pangilinan J."/>
            <person name="LaButti K."/>
            <person name="Riley R."/>
            <person name="Lipzen A."/>
            <person name="Clum A."/>
            <person name="Drula E."/>
            <person name="Henrissat B."/>
            <person name="Kohler A."/>
            <person name="Grigoriev I.V."/>
            <person name="Martin F.M."/>
            <person name="Hacquard S."/>
        </authorList>
    </citation>
    <scope>NUCLEOTIDE SEQUENCE</scope>
    <source>
        <strain evidence="2">MPI-CAGE-CH-0243</strain>
    </source>
</reference>
<keyword evidence="3" id="KW-1185">Reference proteome</keyword>
<feature type="compositionally biased region" description="Polar residues" evidence="1">
    <location>
        <begin position="500"/>
        <end position="510"/>
    </location>
</feature>